<dbReference type="PANTHER" id="PTHR43150:SF2">
    <property type="entry name" value="HYPERKINETIC, ISOFORM M"/>
    <property type="match status" value="1"/>
</dbReference>
<organism evidence="5 6">
    <name type="scientific">Conidiobolus coronatus (strain ATCC 28846 / CBS 209.66 / NRRL 28638)</name>
    <name type="common">Delacroixia coronata</name>
    <dbReference type="NCBI Taxonomy" id="796925"/>
    <lineage>
        <taxon>Eukaryota</taxon>
        <taxon>Fungi</taxon>
        <taxon>Fungi incertae sedis</taxon>
        <taxon>Zoopagomycota</taxon>
        <taxon>Entomophthoromycotina</taxon>
        <taxon>Entomophthoromycetes</taxon>
        <taxon>Entomophthorales</taxon>
        <taxon>Ancylistaceae</taxon>
        <taxon>Conidiobolus</taxon>
    </lineage>
</organism>
<dbReference type="OMA" id="CFVDGKM"/>
<accession>A0A137PCF4</accession>
<dbReference type="PANTHER" id="PTHR43150">
    <property type="entry name" value="HYPERKINETIC, ISOFORM M"/>
    <property type="match status" value="1"/>
</dbReference>
<name>A0A137PCF4_CONC2</name>
<dbReference type="EMBL" id="KQ964449">
    <property type="protein sequence ID" value="KXN72670.1"/>
    <property type="molecule type" value="Genomic_DNA"/>
</dbReference>
<keyword evidence="6" id="KW-1185">Reference proteome</keyword>
<protein>
    <submittedName>
        <fullName evidence="5">Putative aldo-keto oxidoreductase</fullName>
    </submittedName>
</protein>
<dbReference type="OrthoDB" id="1720422at2759"/>
<dbReference type="InterPro" id="IPR005399">
    <property type="entry name" value="K_chnl_volt-dep_bsu_KCNAB-rel"/>
</dbReference>
<evidence type="ECO:0000313" key="6">
    <source>
        <dbReference type="Proteomes" id="UP000070444"/>
    </source>
</evidence>
<gene>
    <name evidence="5" type="ORF">CONCODRAFT_4533</name>
</gene>
<dbReference type="InterPro" id="IPR036812">
    <property type="entry name" value="NAD(P)_OxRdtase_dom_sf"/>
</dbReference>
<dbReference type="AlphaFoldDB" id="A0A137PCF4"/>
<dbReference type="STRING" id="796925.A0A137PCF4"/>
<dbReference type="SUPFAM" id="SSF51430">
    <property type="entry name" value="NAD(P)-linked oxidoreductase"/>
    <property type="match status" value="1"/>
</dbReference>
<dbReference type="Gene3D" id="3.20.20.100">
    <property type="entry name" value="NADP-dependent oxidoreductase domain"/>
    <property type="match status" value="1"/>
</dbReference>
<proteinExistence type="inferred from homology"/>
<dbReference type="InterPro" id="IPR023210">
    <property type="entry name" value="NADP_OxRdtase_dom"/>
</dbReference>
<dbReference type="Pfam" id="PF00248">
    <property type="entry name" value="Aldo_ket_red"/>
    <property type="match status" value="1"/>
</dbReference>
<evidence type="ECO:0000256" key="1">
    <source>
        <dbReference type="ARBA" id="ARBA00006515"/>
    </source>
</evidence>
<evidence type="ECO:0000256" key="3">
    <source>
        <dbReference type="ARBA" id="ARBA00023002"/>
    </source>
</evidence>
<feature type="domain" description="NADP-dependent oxidoreductase" evidence="4">
    <location>
        <begin position="19"/>
        <end position="166"/>
    </location>
</feature>
<comment type="similarity">
    <text evidence="1">Belongs to the shaker potassium channel beta subunit family.</text>
</comment>
<evidence type="ECO:0000259" key="4">
    <source>
        <dbReference type="Pfam" id="PF00248"/>
    </source>
</evidence>
<evidence type="ECO:0000256" key="2">
    <source>
        <dbReference type="ARBA" id="ARBA00022857"/>
    </source>
</evidence>
<sequence>MTLLTYRRLGKSGLKVSNLSLGTGTFHSKLDQSVAEELIRVAFEAGINFFDNSEDYGFGEAEVAFGNAIKNLNLKREDLVISTKVSWRSKGWGPNANGLSKKHIIECVNSSLKRLQLDYVDLVFAHRPDPEIPIEETVRAFNQLINEGRVFYWGTSEWSAQQLTEAHLVAQRLGLE</sequence>
<dbReference type="GO" id="GO:0016491">
    <property type="term" value="F:oxidoreductase activity"/>
    <property type="evidence" value="ECO:0007669"/>
    <property type="project" value="UniProtKB-KW"/>
</dbReference>
<keyword evidence="2" id="KW-0521">NADP</keyword>
<feature type="non-terminal residue" evidence="5">
    <location>
        <position position="176"/>
    </location>
</feature>
<evidence type="ECO:0000313" key="5">
    <source>
        <dbReference type="EMBL" id="KXN72670.1"/>
    </source>
</evidence>
<reference evidence="5 6" key="1">
    <citation type="journal article" date="2015" name="Genome Biol. Evol.">
        <title>Phylogenomic analyses indicate that early fungi evolved digesting cell walls of algal ancestors of land plants.</title>
        <authorList>
            <person name="Chang Y."/>
            <person name="Wang S."/>
            <person name="Sekimoto S."/>
            <person name="Aerts A.L."/>
            <person name="Choi C."/>
            <person name="Clum A."/>
            <person name="LaButti K.M."/>
            <person name="Lindquist E.A."/>
            <person name="Yee Ngan C."/>
            <person name="Ohm R.A."/>
            <person name="Salamov A.A."/>
            <person name="Grigoriev I.V."/>
            <person name="Spatafora J.W."/>
            <person name="Berbee M.L."/>
        </authorList>
    </citation>
    <scope>NUCLEOTIDE SEQUENCE [LARGE SCALE GENOMIC DNA]</scope>
    <source>
        <strain evidence="5 6">NRRL 28638</strain>
    </source>
</reference>
<dbReference type="Proteomes" id="UP000070444">
    <property type="component" value="Unassembled WGS sequence"/>
</dbReference>
<keyword evidence="3" id="KW-0560">Oxidoreductase</keyword>